<evidence type="ECO:0000259" key="4">
    <source>
        <dbReference type="Pfam" id="PF13193"/>
    </source>
</evidence>
<dbReference type="InterPro" id="IPR042099">
    <property type="entry name" value="ANL_N_sf"/>
</dbReference>
<dbReference type="Pfam" id="PF00501">
    <property type="entry name" value="AMP-binding"/>
    <property type="match status" value="1"/>
</dbReference>
<evidence type="ECO:0000256" key="1">
    <source>
        <dbReference type="ARBA" id="ARBA00006432"/>
    </source>
</evidence>
<sequence length="539" mass="57484">MGDSEPNTVPALVLAAAQRFGGAVALRDDRAVYDFSGLADAALRASAALADRGVRPGDRIGIWAPNSSEWVVAALGAACAGAVLVPLNTRAKGEEAAKLLARAECRLLLTSRGFLGTDYPAMIRASGVALDHLREIVLLRGEAMGDEFAWAELLDAVGTRRHVVDVDPDDISHVQFTSGTTGAPKGAMLRHHALCGTTREWVQNVGLVKGDRYCIISPFFHISGHKTGVLACLTVGATMLPQAMFDPVEVMARVQAEQITVLPGPPTIYQTLLAHPRRSEFDLGSLRLAVTGAASIPPVLVERMVRELGFANVITAYGITETTGVVTMCRPGDAIELIAETSGRVVGGVELRIIDEHGIEQPIGTAGEIVVRGYNLMAGYLDDPEATAQAIDAGGWFHSGDIGWVDAAGNLRITDRLGDVFIVGGFNAYPAEIEATLARHPEVAQVAVIGEADERLGEVCCAFVVRRPDAEPPDAESPDAESPDAERLVADAAAIIEWCRERMANYKTPRRVIFVDSLPQNASGKVLKHELRSLAARSR</sequence>
<dbReference type="Pfam" id="PF13193">
    <property type="entry name" value="AMP-binding_C"/>
    <property type="match status" value="1"/>
</dbReference>
<comment type="similarity">
    <text evidence="1">Belongs to the ATP-dependent AMP-binding enzyme family.</text>
</comment>
<gene>
    <name evidence="5" type="ORF">UFOPK3967_00205</name>
</gene>
<proteinExistence type="inferred from homology"/>
<dbReference type="PANTHER" id="PTHR43201">
    <property type="entry name" value="ACYL-COA SYNTHETASE"/>
    <property type="match status" value="1"/>
</dbReference>
<evidence type="ECO:0000313" key="5">
    <source>
        <dbReference type="EMBL" id="CAB4978590.1"/>
    </source>
</evidence>
<organism evidence="5">
    <name type="scientific">freshwater metagenome</name>
    <dbReference type="NCBI Taxonomy" id="449393"/>
    <lineage>
        <taxon>unclassified sequences</taxon>
        <taxon>metagenomes</taxon>
        <taxon>ecological metagenomes</taxon>
    </lineage>
</organism>
<dbReference type="GO" id="GO:0031956">
    <property type="term" value="F:medium-chain fatty acid-CoA ligase activity"/>
    <property type="evidence" value="ECO:0007669"/>
    <property type="project" value="TreeGrafter"/>
</dbReference>
<dbReference type="AlphaFoldDB" id="A0A6J7MBT7"/>
<dbReference type="EMBL" id="CAFBOS010000007">
    <property type="protein sequence ID" value="CAB4978590.1"/>
    <property type="molecule type" value="Genomic_DNA"/>
</dbReference>
<dbReference type="SUPFAM" id="SSF56801">
    <property type="entry name" value="Acetyl-CoA synthetase-like"/>
    <property type="match status" value="1"/>
</dbReference>
<dbReference type="InterPro" id="IPR025110">
    <property type="entry name" value="AMP-bd_C"/>
</dbReference>
<dbReference type="PANTHER" id="PTHR43201:SF5">
    <property type="entry name" value="MEDIUM-CHAIN ACYL-COA LIGASE ACSF2, MITOCHONDRIAL"/>
    <property type="match status" value="1"/>
</dbReference>
<evidence type="ECO:0000259" key="3">
    <source>
        <dbReference type="Pfam" id="PF00501"/>
    </source>
</evidence>
<dbReference type="Gene3D" id="3.40.50.12780">
    <property type="entry name" value="N-terminal domain of ligase-like"/>
    <property type="match status" value="1"/>
</dbReference>
<feature type="domain" description="AMP-dependent synthetase/ligase" evidence="3">
    <location>
        <begin position="16"/>
        <end position="381"/>
    </location>
</feature>
<name>A0A6J7MBT7_9ZZZZ</name>
<reference evidence="5" key="1">
    <citation type="submission" date="2020-05" db="EMBL/GenBank/DDBJ databases">
        <authorList>
            <person name="Chiriac C."/>
            <person name="Salcher M."/>
            <person name="Ghai R."/>
            <person name="Kavagutti S V."/>
        </authorList>
    </citation>
    <scope>NUCLEOTIDE SEQUENCE</scope>
</reference>
<evidence type="ECO:0000256" key="2">
    <source>
        <dbReference type="ARBA" id="ARBA00022598"/>
    </source>
</evidence>
<accession>A0A6J7MBT7</accession>
<feature type="domain" description="AMP-binding enzyme C-terminal" evidence="4">
    <location>
        <begin position="432"/>
        <end position="525"/>
    </location>
</feature>
<dbReference type="GO" id="GO:0006631">
    <property type="term" value="P:fatty acid metabolic process"/>
    <property type="evidence" value="ECO:0007669"/>
    <property type="project" value="TreeGrafter"/>
</dbReference>
<dbReference type="Gene3D" id="3.30.300.30">
    <property type="match status" value="1"/>
</dbReference>
<protein>
    <submittedName>
        <fullName evidence="5">Unannotated protein</fullName>
    </submittedName>
</protein>
<keyword evidence="2" id="KW-0436">Ligase</keyword>
<dbReference type="InterPro" id="IPR020845">
    <property type="entry name" value="AMP-binding_CS"/>
</dbReference>
<dbReference type="PROSITE" id="PS00455">
    <property type="entry name" value="AMP_BINDING"/>
    <property type="match status" value="1"/>
</dbReference>
<dbReference type="InterPro" id="IPR045851">
    <property type="entry name" value="AMP-bd_C_sf"/>
</dbReference>
<dbReference type="InterPro" id="IPR000873">
    <property type="entry name" value="AMP-dep_synth/lig_dom"/>
</dbReference>